<feature type="region of interest" description="Disordered" evidence="5">
    <location>
        <begin position="778"/>
        <end position="854"/>
    </location>
</feature>
<keyword evidence="1" id="KW-0479">Metal-binding</keyword>
<dbReference type="PROSITE" id="PS50865">
    <property type="entry name" value="ZF_MYND_2"/>
    <property type="match status" value="1"/>
</dbReference>
<accession>W7U2A1</accession>
<organism evidence="7 8">
    <name type="scientific">Nannochloropsis gaditana</name>
    <dbReference type="NCBI Taxonomy" id="72520"/>
    <lineage>
        <taxon>Eukaryota</taxon>
        <taxon>Sar</taxon>
        <taxon>Stramenopiles</taxon>
        <taxon>Ochrophyta</taxon>
        <taxon>Eustigmatophyceae</taxon>
        <taxon>Eustigmatales</taxon>
        <taxon>Monodopsidaceae</taxon>
        <taxon>Nannochloropsis</taxon>
    </lineage>
</organism>
<name>W7U2A1_9STRA</name>
<feature type="region of interest" description="Disordered" evidence="5">
    <location>
        <begin position="522"/>
        <end position="565"/>
    </location>
</feature>
<gene>
    <name evidence="7" type="ORF">Naga_100392g3</name>
</gene>
<dbReference type="Proteomes" id="UP000019335">
    <property type="component" value="Chromosome 7"/>
</dbReference>
<comment type="caution">
    <text evidence="7">The sequence shown here is derived from an EMBL/GenBank/DDBJ whole genome shotgun (WGS) entry which is preliminary data.</text>
</comment>
<evidence type="ECO:0000259" key="6">
    <source>
        <dbReference type="PROSITE" id="PS50865"/>
    </source>
</evidence>
<feature type="domain" description="MYND-type" evidence="6">
    <location>
        <begin position="737"/>
        <end position="782"/>
    </location>
</feature>
<dbReference type="EMBL" id="AZIL01000535">
    <property type="protein sequence ID" value="EWM26966.1"/>
    <property type="molecule type" value="Genomic_DNA"/>
</dbReference>
<evidence type="ECO:0000256" key="4">
    <source>
        <dbReference type="PROSITE-ProRule" id="PRU00134"/>
    </source>
</evidence>
<proteinExistence type="predicted"/>
<reference evidence="7 8" key="1">
    <citation type="journal article" date="2014" name="Mol. Plant">
        <title>Chromosome Scale Genome Assembly and Transcriptome Profiling of Nannochloropsis gaditana in Nitrogen Depletion.</title>
        <authorList>
            <person name="Corteggiani Carpinelli E."/>
            <person name="Telatin A."/>
            <person name="Vitulo N."/>
            <person name="Forcato C."/>
            <person name="D'Angelo M."/>
            <person name="Schiavon R."/>
            <person name="Vezzi A."/>
            <person name="Giacometti G.M."/>
            <person name="Morosinotto T."/>
            <person name="Valle G."/>
        </authorList>
    </citation>
    <scope>NUCLEOTIDE SEQUENCE [LARGE SCALE GENOMIC DNA]</scope>
    <source>
        <strain evidence="7 8">B-31</strain>
    </source>
</reference>
<evidence type="ECO:0000256" key="5">
    <source>
        <dbReference type="SAM" id="MobiDB-lite"/>
    </source>
</evidence>
<sequence length="854" mass="90569">MALSSVTSSIEPWGSLPREGDLASRVTDLPVLTTSPLAGLSLAHMLPGISQPEARTCVAESWQAITGPDALLPEEYLRLPTAELQPLFESDLRALADARNPPRERCRLAHYLGLFSGTPRGACMYAQADWYVPTLYGVVEEINGLYASGQARLRGLWTFLRHVTAETRRSRGALQALVHALGLLTVLDLANMGRTSAESRSGTETARPPSLPPSLLVQLSEFEASLTETKLCLLEAASLVLQYSHSKGEVCGATQSLGLFEVMGGEGNAIMAEGAAGWHLFVGAGGLGPVAAALAGLEEGKEEGREEGVGKEEKGESLEVRSARRTDRLSILSFLTDLGPAHATLILPMVGALVRWAGKENPDYAHERTFALLSLARFLAQGKDGEDARFAATLGLYPVLVRRLQGYRRAVIGEEGNEEKQKRCACCQGETGGAEEEGGGEAGEHGELLPAALGMLVSLLLHSPETWATARTDAVQGGPLYRTLNSLLHEALHWAPEPMRSIVSGLVVACIVLLVHPVPPQGTSRAGTRTSEAGSRGRVRTGGTTATKENCREGQDEGVGGVGDQGEMVTRGILTRLWAVPDGNPRSSSVFSCVRETVRYRRLTCASPGVWRLMVHVLLVALMVIHPREVAEEGKVDGGEEKAGPETGAGALRAREEFTDHAALDAGVQYLASAVVMGAEGRKEWEEVRATFWADGTAALLEMLQKKNKDRGGLMLWGPGGWEGLEGVGGGGEGSVCGMCGISAEMLGRNTLLRCARCRRVRYCSKGCQVWHWKKGGHREACQSPPPEPEPSPAPSVPVAASPPPSPSSSTSPASSPPPPCSFLLSSSSSPGPCVPQNSAKDLAGDSAALAQQQ</sequence>
<protein>
    <submittedName>
        <fullName evidence="7">Zinc finger, MYND-type</fullName>
    </submittedName>
</protein>
<dbReference type="PROSITE" id="PS01360">
    <property type="entry name" value="ZF_MYND_1"/>
    <property type="match status" value="1"/>
</dbReference>
<keyword evidence="2 4" id="KW-0863">Zinc-finger</keyword>
<evidence type="ECO:0000313" key="8">
    <source>
        <dbReference type="Proteomes" id="UP000019335"/>
    </source>
</evidence>
<evidence type="ECO:0000313" key="7">
    <source>
        <dbReference type="EMBL" id="EWM26966.1"/>
    </source>
</evidence>
<dbReference type="InterPro" id="IPR002893">
    <property type="entry name" value="Znf_MYND"/>
</dbReference>
<keyword evidence="3" id="KW-0862">Zinc</keyword>
<feature type="compositionally biased region" description="Pro residues" evidence="5">
    <location>
        <begin position="784"/>
        <end position="807"/>
    </location>
</feature>
<dbReference type="Gene3D" id="6.10.140.2220">
    <property type="match status" value="1"/>
</dbReference>
<feature type="compositionally biased region" description="Low complexity" evidence="5">
    <location>
        <begin position="822"/>
        <end position="836"/>
    </location>
</feature>
<dbReference type="AlphaFoldDB" id="W7U2A1"/>
<evidence type="ECO:0000256" key="1">
    <source>
        <dbReference type="ARBA" id="ARBA00022723"/>
    </source>
</evidence>
<keyword evidence="8" id="KW-1185">Reference proteome</keyword>
<dbReference type="OrthoDB" id="206772at2759"/>
<dbReference type="Pfam" id="PF01753">
    <property type="entry name" value="zf-MYND"/>
    <property type="match status" value="1"/>
</dbReference>
<dbReference type="SUPFAM" id="SSF144232">
    <property type="entry name" value="HIT/MYND zinc finger-like"/>
    <property type="match status" value="1"/>
</dbReference>
<feature type="compositionally biased region" description="Polar residues" evidence="5">
    <location>
        <begin position="522"/>
        <end position="533"/>
    </location>
</feature>
<dbReference type="GO" id="GO:0008270">
    <property type="term" value="F:zinc ion binding"/>
    <property type="evidence" value="ECO:0007669"/>
    <property type="project" value="UniProtKB-KW"/>
</dbReference>
<evidence type="ECO:0000256" key="2">
    <source>
        <dbReference type="ARBA" id="ARBA00022771"/>
    </source>
</evidence>
<evidence type="ECO:0000256" key="3">
    <source>
        <dbReference type="ARBA" id="ARBA00022833"/>
    </source>
</evidence>